<dbReference type="PANTHER" id="PTHR10996">
    <property type="entry name" value="2-HYDROXYACID DEHYDROGENASE-RELATED"/>
    <property type="match status" value="1"/>
</dbReference>
<dbReference type="SUPFAM" id="SSF52283">
    <property type="entry name" value="Formate/glycerate dehydrogenase catalytic domain-like"/>
    <property type="match status" value="1"/>
</dbReference>
<organism evidence="4 5">
    <name type="scientific">Paractinoplanes brasiliensis</name>
    <dbReference type="NCBI Taxonomy" id="52695"/>
    <lineage>
        <taxon>Bacteria</taxon>
        <taxon>Bacillati</taxon>
        <taxon>Actinomycetota</taxon>
        <taxon>Actinomycetes</taxon>
        <taxon>Micromonosporales</taxon>
        <taxon>Micromonosporaceae</taxon>
        <taxon>Paractinoplanes</taxon>
    </lineage>
</organism>
<dbReference type="EMBL" id="SNWR01000001">
    <property type="protein sequence ID" value="TDO37103.1"/>
    <property type="molecule type" value="Genomic_DNA"/>
</dbReference>
<evidence type="ECO:0000256" key="1">
    <source>
        <dbReference type="ARBA" id="ARBA00023002"/>
    </source>
</evidence>
<evidence type="ECO:0000256" key="2">
    <source>
        <dbReference type="ARBA" id="ARBA00023027"/>
    </source>
</evidence>
<dbReference type="RefSeq" id="WP_133871774.1">
    <property type="nucleotide sequence ID" value="NZ_BOMD01000100.1"/>
</dbReference>
<dbReference type="PROSITE" id="PS00671">
    <property type="entry name" value="D_2_HYDROXYACID_DH_3"/>
    <property type="match status" value="1"/>
</dbReference>
<keyword evidence="2" id="KW-0520">NAD</keyword>
<dbReference type="OrthoDB" id="4324715at2"/>
<keyword evidence="5" id="KW-1185">Reference proteome</keyword>
<protein>
    <submittedName>
        <fullName evidence="4">Phosphoglycerate dehydrogenase-like enzyme</fullName>
    </submittedName>
</protein>
<keyword evidence="1" id="KW-0560">Oxidoreductase</keyword>
<sequence length="307" mass="32909">MRTKIWIPHKAGLPYFDAVAADVAIEVADDPATLPSDPDGVEFWVPTFLGQPDLRGLLPVLPDLRVIQLPSAGSDAWSEVIPPGVVLTDARGLHDAATSEWVMSAILASLRSFPAFHRAQQAHEWAHDRLTPTRELRGRRVLVVGAGNIGTALAHRLAPFDVDLTLVARTARPEQAIHGVAELPELLPTADIVVLLVPLTEHTRGLLNARMLAALPDGALIVNAARGPVIDTAALYAELAGGRLEAALDVTDPEPLPPGHPLWDLPNVLLTPHVGAITDSMRGRVYELAAAQARRYLAGEPLLNRVA</sequence>
<proteinExistence type="predicted"/>
<dbReference type="InterPro" id="IPR036291">
    <property type="entry name" value="NAD(P)-bd_dom_sf"/>
</dbReference>
<dbReference type="InterPro" id="IPR050223">
    <property type="entry name" value="D-isomer_2-hydroxyacid_DH"/>
</dbReference>
<dbReference type="GO" id="GO:0005829">
    <property type="term" value="C:cytosol"/>
    <property type="evidence" value="ECO:0007669"/>
    <property type="project" value="TreeGrafter"/>
</dbReference>
<dbReference type="SUPFAM" id="SSF51735">
    <property type="entry name" value="NAD(P)-binding Rossmann-fold domains"/>
    <property type="match status" value="1"/>
</dbReference>
<evidence type="ECO:0000313" key="4">
    <source>
        <dbReference type="EMBL" id="TDO37103.1"/>
    </source>
</evidence>
<dbReference type="Gene3D" id="3.40.50.720">
    <property type="entry name" value="NAD(P)-binding Rossmann-like Domain"/>
    <property type="match status" value="2"/>
</dbReference>
<dbReference type="AlphaFoldDB" id="A0A4R6JL88"/>
<name>A0A4R6JL88_9ACTN</name>
<dbReference type="Pfam" id="PF02826">
    <property type="entry name" value="2-Hacid_dh_C"/>
    <property type="match status" value="1"/>
</dbReference>
<accession>A0A4R6JL88</accession>
<dbReference type="PANTHER" id="PTHR10996:SF178">
    <property type="entry name" value="2-HYDROXYACID DEHYDROGENASE YGL185C-RELATED"/>
    <property type="match status" value="1"/>
</dbReference>
<evidence type="ECO:0000259" key="3">
    <source>
        <dbReference type="Pfam" id="PF02826"/>
    </source>
</evidence>
<feature type="domain" description="D-isomer specific 2-hydroxyacid dehydrogenase NAD-binding" evidence="3">
    <location>
        <begin position="104"/>
        <end position="275"/>
    </location>
</feature>
<comment type="caution">
    <text evidence="4">The sequence shown here is derived from an EMBL/GenBank/DDBJ whole genome shotgun (WGS) entry which is preliminary data.</text>
</comment>
<dbReference type="GO" id="GO:0030267">
    <property type="term" value="F:glyoxylate reductase (NADPH) activity"/>
    <property type="evidence" value="ECO:0007669"/>
    <property type="project" value="TreeGrafter"/>
</dbReference>
<dbReference type="CDD" id="cd12166">
    <property type="entry name" value="2-Hacid_dh_7"/>
    <property type="match status" value="1"/>
</dbReference>
<dbReference type="GO" id="GO:0016618">
    <property type="term" value="F:hydroxypyruvate reductase [NAD(P)H] activity"/>
    <property type="evidence" value="ECO:0007669"/>
    <property type="project" value="TreeGrafter"/>
</dbReference>
<dbReference type="InterPro" id="IPR006140">
    <property type="entry name" value="D-isomer_DH_NAD-bd"/>
</dbReference>
<gene>
    <name evidence="4" type="ORF">C8E87_0698</name>
</gene>
<reference evidence="4 5" key="1">
    <citation type="submission" date="2019-03" db="EMBL/GenBank/DDBJ databases">
        <title>Sequencing the genomes of 1000 actinobacteria strains.</title>
        <authorList>
            <person name="Klenk H.-P."/>
        </authorList>
    </citation>
    <scope>NUCLEOTIDE SEQUENCE [LARGE SCALE GENOMIC DNA]</scope>
    <source>
        <strain evidence="4 5">DSM 43805</strain>
    </source>
</reference>
<dbReference type="InterPro" id="IPR029753">
    <property type="entry name" value="D-isomer_DH_CS"/>
</dbReference>
<dbReference type="GO" id="GO:0051287">
    <property type="term" value="F:NAD binding"/>
    <property type="evidence" value="ECO:0007669"/>
    <property type="project" value="InterPro"/>
</dbReference>
<evidence type="ECO:0000313" key="5">
    <source>
        <dbReference type="Proteomes" id="UP000294901"/>
    </source>
</evidence>
<dbReference type="Proteomes" id="UP000294901">
    <property type="component" value="Unassembled WGS sequence"/>
</dbReference>